<dbReference type="PIRSF" id="PIRSF004923">
    <property type="entry name" value="RseC"/>
    <property type="match status" value="1"/>
</dbReference>
<dbReference type="PANTHER" id="PTHR35867">
    <property type="entry name" value="PROTEIN RSEC"/>
    <property type="match status" value="1"/>
</dbReference>
<comment type="caution">
    <text evidence="2">The sequence shown here is derived from an EMBL/GenBank/DDBJ whole genome shotgun (WGS) entry which is preliminary data.</text>
</comment>
<keyword evidence="1" id="KW-1133">Transmembrane helix</keyword>
<dbReference type="PANTHER" id="PTHR35867:SF1">
    <property type="entry name" value="PROTEIN RSEC"/>
    <property type="match status" value="1"/>
</dbReference>
<feature type="transmembrane region" description="Helical" evidence="1">
    <location>
        <begin position="83"/>
        <end position="104"/>
    </location>
</feature>
<feature type="transmembrane region" description="Helical" evidence="1">
    <location>
        <begin position="110"/>
        <end position="128"/>
    </location>
</feature>
<dbReference type="InterPro" id="IPR026268">
    <property type="entry name" value="RseC"/>
</dbReference>
<dbReference type="RefSeq" id="WP_262566997.1">
    <property type="nucleotide sequence ID" value="NZ_JAPFCC010000001.1"/>
</dbReference>
<organism evidence="2 3">
    <name type="scientific">Endozoicomonas gorgoniicola</name>
    <dbReference type="NCBI Taxonomy" id="1234144"/>
    <lineage>
        <taxon>Bacteria</taxon>
        <taxon>Pseudomonadati</taxon>
        <taxon>Pseudomonadota</taxon>
        <taxon>Gammaproteobacteria</taxon>
        <taxon>Oceanospirillales</taxon>
        <taxon>Endozoicomonadaceae</taxon>
        <taxon>Endozoicomonas</taxon>
    </lineage>
</organism>
<reference evidence="2 3" key="1">
    <citation type="submission" date="2022-10" db="EMBL/GenBank/DDBJ databases">
        <title>High-quality genome sequences of two octocoral-associated bacteria, Endozoicomonas euniceicola EF212 and Endozoicomonas gorgoniicola PS125.</title>
        <authorList>
            <person name="Chiou Y.-J."/>
            <person name="Chen Y.-H."/>
        </authorList>
    </citation>
    <scope>NUCLEOTIDE SEQUENCE [LARGE SCALE GENOMIC DNA]</scope>
    <source>
        <strain evidence="2 3">PS125</strain>
    </source>
</reference>
<dbReference type="Proteomes" id="UP001209854">
    <property type="component" value="Unassembled WGS sequence"/>
</dbReference>
<accession>A0ABT3MSD2</accession>
<keyword evidence="3" id="KW-1185">Reference proteome</keyword>
<evidence type="ECO:0000256" key="1">
    <source>
        <dbReference type="SAM" id="Phobius"/>
    </source>
</evidence>
<evidence type="ECO:0000313" key="2">
    <source>
        <dbReference type="EMBL" id="MCW7552013.1"/>
    </source>
</evidence>
<gene>
    <name evidence="2" type="ORF">NX722_05025</name>
</gene>
<dbReference type="Pfam" id="PF04246">
    <property type="entry name" value="RseC_MucC"/>
    <property type="match status" value="1"/>
</dbReference>
<dbReference type="EMBL" id="JAPFCC010000001">
    <property type="protein sequence ID" value="MCW7552013.1"/>
    <property type="molecule type" value="Genomic_DNA"/>
</dbReference>
<proteinExistence type="predicted"/>
<dbReference type="InterPro" id="IPR007359">
    <property type="entry name" value="SigmaE_reg_RseC_MucC"/>
</dbReference>
<keyword evidence="1" id="KW-0812">Transmembrane</keyword>
<name>A0ABT3MSD2_9GAMM</name>
<protein>
    <submittedName>
        <fullName evidence="2">SoxR reducing system RseC family protein</fullName>
    </submittedName>
</protein>
<evidence type="ECO:0000313" key="3">
    <source>
        <dbReference type="Proteomes" id="UP001209854"/>
    </source>
</evidence>
<sequence length="160" mass="17392">MIEEQGRVVTVEDGAVWVESIRKTTCSSCSAKNGCGQHLAEKYKSSKTHSYIRAVNETGSAIKEYDEVVIGIPEDSLMKASMVVYLLPLLSMMAGLWLGSFLVLGDLATVLLALSGLAAGFVPVRMLGQKAGELCRVQVLKVIPRQLDEPELVPMRPWVA</sequence>
<keyword evidence="1" id="KW-0472">Membrane</keyword>